<keyword evidence="5 6" id="KW-0472">Membrane</keyword>
<evidence type="ECO:0000256" key="4">
    <source>
        <dbReference type="ARBA" id="ARBA00022989"/>
    </source>
</evidence>
<feature type="domain" description="Putative aromatic acid exporter C-terminal" evidence="7">
    <location>
        <begin position="152"/>
        <end position="318"/>
    </location>
</feature>
<dbReference type="OrthoDB" id="357521at2"/>
<evidence type="ECO:0000256" key="1">
    <source>
        <dbReference type="ARBA" id="ARBA00004651"/>
    </source>
</evidence>
<evidence type="ECO:0000256" key="6">
    <source>
        <dbReference type="SAM" id="Phobius"/>
    </source>
</evidence>
<feature type="transmembrane region" description="Helical" evidence="6">
    <location>
        <begin position="125"/>
        <end position="147"/>
    </location>
</feature>
<feature type="transmembrane region" description="Helical" evidence="6">
    <location>
        <begin position="58"/>
        <end position="78"/>
    </location>
</feature>
<comment type="subcellular location">
    <subcellularLocation>
        <location evidence="1">Cell membrane</location>
        <topology evidence="1">Multi-pass membrane protein</topology>
    </subcellularLocation>
</comment>
<evidence type="ECO:0000313" key="8">
    <source>
        <dbReference type="EMBL" id="RPF58064.1"/>
    </source>
</evidence>
<dbReference type="AlphaFoldDB" id="A0A3N5BJM1"/>
<dbReference type="EMBL" id="RKRK01000002">
    <property type="protein sequence ID" value="RPF58064.1"/>
    <property type="molecule type" value="Genomic_DNA"/>
</dbReference>
<keyword evidence="4 6" id="KW-1133">Transmembrane helix</keyword>
<sequence length="326" mass="37641">MGVLKPYRIGYRTVKTALGMTLAIIIAQYLGILNFASAGILVALCIKSSRTKSYEAAFSRLIACVVGMTLSFILFELIGYEPYVLGIIILLYIPLTVSLNIEEGLVTAIVIIIHCFSFGEFTYNIFFQELLLLIIGIGIALLLNLYMPSMNNELLEYKTSIEKKFKSFLIQLSNRLDHDDSIDQTLIDSLVEELKIAKTKAFIDVENHYVRNDNSFYYYFDMRENQLEILRHILLRIDEIKHHSEINRKLNKKCSEFIKEMAEMVSSTDYTSLRLHELYKLRLEVDKADLPQSTEELNERAMLLELLHDIEAYLKIKSTFGNLEYK</sequence>
<keyword evidence="3 6" id="KW-0812">Transmembrane</keyword>
<feature type="transmembrane region" description="Helical" evidence="6">
    <location>
        <begin position="20"/>
        <end position="46"/>
    </location>
</feature>
<dbReference type="Gene3D" id="1.20.120.940">
    <property type="entry name" value="Putative aromatic acid exporter, C-terminal domain"/>
    <property type="match status" value="1"/>
</dbReference>
<dbReference type="Pfam" id="PF06081">
    <property type="entry name" value="ArAE_1"/>
    <property type="match status" value="1"/>
</dbReference>
<organism evidence="8 9">
    <name type="scientific">Abyssicoccus albus</name>
    <dbReference type="NCBI Taxonomy" id="1817405"/>
    <lineage>
        <taxon>Bacteria</taxon>
        <taxon>Bacillati</taxon>
        <taxon>Bacillota</taxon>
        <taxon>Bacilli</taxon>
        <taxon>Bacillales</taxon>
        <taxon>Abyssicoccaceae</taxon>
    </lineage>
</organism>
<comment type="caution">
    <text evidence="8">The sequence shown here is derived from an EMBL/GenBank/DDBJ whole genome shotgun (WGS) entry which is preliminary data.</text>
</comment>
<gene>
    <name evidence="8" type="ORF">EDD62_0702</name>
</gene>
<dbReference type="InterPro" id="IPR010343">
    <property type="entry name" value="ArAE_1"/>
</dbReference>
<dbReference type="InterPro" id="IPR038323">
    <property type="entry name" value="ArAE_1_C_sf"/>
</dbReference>
<proteinExistence type="predicted"/>
<reference evidence="8 9" key="1">
    <citation type="submission" date="2018-11" db="EMBL/GenBank/DDBJ databases">
        <title>Genomic Encyclopedia of Type Strains, Phase IV (KMG-IV): sequencing the most valuable type-strain genomes for metagenomic binning, comparative biology and taxonomic classification.</title>
        <authorList>
            <person name="Goeker M."/>
        </authorList>
    </citation>
    <scope>NUCLEOTIDE SEQUENCE [LARGE SCALE GENOMIC DNA]</scope>
    <source>
        <strain evidence="8 9">DSM 29158</strain>
    </source>
</reference>
<dbReference type="Proteomes" id="UP000277108">
    <property type="component" value="Unassembled WGS sequence"/>
</dbReference>
<protein>
    <submittedName>
        <fullName evidence="8">Uncharacterized membrane protein YgaE (UPF0421/DUF939 family)</fullName>
    </submittedName>
</protein>
<name>A0A3N5BJM1_9BACL</name>
<evidence type="ECO:0000256" key="5">
    <source>
        <dbReference type="ARBA" id="ARBA00023136"/>
    </source>
</evidence>
<keyword evidence="2" id="KW-1003">Cell membrane</keyword>
<keyword evidence="9" id="KW-1185">Reference proteome</keyword>
<evidence type="ECO:0000313" key="9">
    <source>
        <dbReference type="Proteomes" id="UP000277108"/>
    </source>
</evidence>
<dbReference type="InterPro" id="IPR021062">
    <property type="entry name" value="ArAE_1_C"/>
</dbReference>
<dbReference type="PANTHER" id="PTHR40064">
    <property type="entry name" value="MEMBRANE PROTEIN-RELATED"/>
    <property type="match status" value="1"/>
</dbReference>
<evidence type="ECO:0000256" key="3">
    <source>
        <dbReference type="ARBA" id="ARBA00022692"/>
    </source>
</evidence>
<evidence type="ECO:0000256" key="2">
    <source>
        <dbReference type="ARBA" id="ARBA00022475"/>
    </source>
</evidence>
<dbReference type="GO" id="GO:0005886">
    <property type="term" value="C:plasma membrane"/>
    <property type="evidence" value="ECO:0007669"/>
    <property type="project" value="UniProtKB-SubCell"/>
</dbReference>
<feature type="transmembrane region" description="Helical" evidence="6">
    <location>
        <begin position="84"/>
        <end position="113"/>
    </location>
</feature>
<dbReference type="InterPro" id="IPR052984">
    <property type="entry name" value="UPF0421"/>
</dbReference>
<dbReference type="RefSeq" id="WP_123807549.1">
    <property type="nucleotide sequence ID" value="NZ_RKRK01000002.1"/>
</dbReference>
<accession>A0A3N5BJM1</accession>
<dbReference type="PANTHER" id="PTHR40064:SF1">
    <property type="entry name" value="MEMBRANE PROTEIN"/>
    <property type="match status" value="1"/>
</dbReference>
<dbReference type="Pfam" id="PF11728">
    <property type="entry name" value="ArAE_1_C"/>
    <property type="match status" value="1"/>
</dbReference>
<evidence type="ECO:0000259" key="7">
    <source>
        <dbReference type="Pfam" id="PF11728"/>
    </source>
</evidence>